<dbReference type="EMBL" id="JAUHHV010000005">
    <property type="protein sequence ID" value="KAK1424196.1"/>
    <property type="molecule type" value="Genomic_DNA"/>
</dbReference>
<organism evidence="2 3">
    <name type="scientific">Tagetes erecta</name>
    <name type="common">African marigold</name>
    <dbReference type="NCBI Taxonomy" id="13708"/>
    <lineage>
        <taxon>Eukaryota</taxon>
        <taxon>Viridiplantae</taxon>
        <taxon>Streptophyta</taxon>
        <taxon>Embryophyta</taxon>
        <taxon>Tracheophyta</taxon>
        <taxon>Spermatophyta</taxon>
        <taxon>Magnoliopsida</taxon>
        <taxon>eudicotyledons</taxon>
        <taxon>Gunneridae</taxon>
        <taxon>Pentapetalae</taxon>
        <taxon>asterids</taxon>
        <taxon>campanulids</taxon>
        <taxon>Asterales</taxon>
        <taxon>Asteraceae</taxon>
        <taxon>Asteroideae</taxon>
        <taxon>Heliantheae alliance</taxon>
        <taxon>Tageteae</taxon>
        <taxon>Tagetes</taxon>
    </lineage>
</organism>
<comment type="caution">
    <text evidence="2">The sequence shown here is derived from an EMBL/GenBank/DDBJ whole genome shotgun (WGS) entry which is preliminary data.</text>
</comment>
<reference evidence="2" key="1">
    <citation type="journal article" date="2023" name="bioRxiv">
        <title>Improved chromosome-level genome assembly for marigold (Tagetes erecta).</title>
        <authorList>
            <person name="Jiang F."/>
            <person name="Yuan L."/>
            <person name="Wang S."/>
            <person name="Wang H."/>
            <person name="Xu D."/>
            <person name="Wang A."/>
            <person name="Fan W."/>
        </authorList>
    </citation>
    <scope>NUCLEOTIDE SEQUENCE</scope>
    <source>
        <strain evidence="2">WSJ</strain>
        <tissue evidence="2">Leaf</tissue>
    </source>
</reference>
<accession>A0AAD8KN65</accession>
<gene>
    <name evidence="2" type="ORF">QVD17_19517</name>
</gene>
<name>A0AAD8KN65_TARER</name>
<proteinExistence type="predicted"/>
<feature type="compositionally biased region" description="Polar residues" evidence="1">
    <location>
        <begin position="82"/>
        <end position="100"/>
    </location>
</feature>
<dbReference type="AlphaFoldDB" id="A0AAD8KN65"/>
<evidence type="ECO:0000256" key="1">
    <source>
        <dbReference type="SAM" id="MobiDB-lite"/>
    </source>
</evidence>
<keyword evidence="3" id="KW-1185">Reference proteome</keyword>
<feature type="region of interest" description="Disordered" evidence="1">
    <location>
        <begin position="71"/>
        <end position="106"/>
    </location>
</feature>
<dbReference type="Proteomes" id="UP001229421">
    <property type="component" value="Unassembled WGS sequence"/>
</dbReference>
<evidence type="ECO:0000313" key="3">
    <source>
        <dbReference type="Proteomes" id="UP001229421"/>
    </source>
</evidence>
<sequence length="134" mass="14894">MCISRSSTCIKIQALASYRDYTYAAYGHDIEVLKRAHQLHASFSFCIMFTRYPSNDLGDQYVTIEQEKFVSSSKGNTDVGPNRSNSSNPKSDLTLNTGTNELDDALNTKMNDTKVVSTTNEALLRLKGVPDSEK</sequence>
<evidence type="ECO:0000313" key="2">
    <source>
        <dbReference type="EMBL" id="KAK1424196.1"/>
    </source>
</evidence>
<protein>
    <submittedName>
        <fullName evidence="2">Uncharacterized protein</fullName>
    </submittedName>
</protein>